<reference evidence="4" key="1">
    <citation type="journal article" date="2013" name="Proc. Natl. Acad. Sci. U.S.A.">
        <title>Improving the coverage of the cyanobacterial phylum using diversity-driven genome sequencing.</title>
        <authorList>
            <person name="Shih P.M."/>
            <person name="Wu D."/>
            <person name="Latifi A."/>
            <person name="Axen S.D."/>
            <person name="Fewer D.P."/>
            <person name="Talla E."/>
            <person name="Calteau A."/>
            <person name="Cai F."/>
            <person name="Tandeau de Marsac N."/>
            <person name="Rippka R."/>
            <person name="Herdman M."/>
            <person name="Sivonen K."/>
            <person name="Coursin T."/>
            <person name="Laurent T."/>
            <person name="Goodwin L."/>
            <person name="Nolan M."/>
            <person name="Davenport K.W."/>
            <person name="Han C.S."/>
            <person name="Rubin E.M."/>
            <person name="Eisen J.A."/>
            <person name="Woyke T."/>
            <person name="Gugger M."/>
            <person name="Kerfeld C.A."/>
        </authorList>
    </citation>
    <scope>NUCLEOTIDE SEQUENCE [LARGE SCALE GENOMIC DNA]</scope>
    <source>
        <strain evidence="4">ATCC 29371 / PCC 7437</strain>
    </source>
</reference>
<proteinExistence type="predicted"/>
<dbReference type="InterPro" id="IPR048378">
    <property type="entry name" value="BFA1-like_C"/>
</dbReference>
<dbReference type="Proteomes" id="UP000010473">
    <property type="component" value="Chromosome"/>
</dbReference>
<dbReference type="eggNOG" id="ENOG502Z85V">
    <property type="taxonomic scope" value="Bacteria"/>
</dbReference>
<dbReference type="InterPro" id="IPR012674">
    <property type="entry name" value="Calycin"/>
</dbReference>
<dbReference type="RefSeq" id="WP_015192739.1">
    <property type="nucleotide sequence ID" value="NC_019748.1"/>
</dbReference>
<accession>K9XTU1</accession>
<evidence type="ECO:0000259" key="1">
    <source>
        <dbReference type="Pfam" id="PF12204"/>
    </source>
</evidence>
<evidence type="ECO:0000259" key="2">
    <source>
        <dbReference type="Pfam" id="PF21053"/>
    </source>
</evidence>
<dbReference type="GO" id="GO:0005886">
    <property type="term" value="C:plasma membrane"/>
    <property type="evidence" value="ECO:0007669"/>
    <property type="project" value="TreeGrafter"/>
</dbReference>
<evidence type="ECO:0000313" key="3">
    <source>
        <dbReference type="EMBL" id="AFZ35067.1"/>
    </source>
</evidence>
<dbReference type="Gene3D" id="2.40.128.20">
    <property type="match status" value="2"/>
</dbReference>
<dbReference type="Pfam" id="PF21053">
    <property type="entry name" value="BFA1_C"/>
    <property type="match status" value="1"/>
</dbReference>
<protein>
    <submittedName>
        <fullName evidence="3">Uncharacterized protein</fullName>
    </submittedName>
</protein>
<dbReference type="EMBL" id="CP003653">
    <property type="protein sequence ID" value="AFZ35067.1"/>
    <property type="molecule type" value="Genomic_DNA"/>
</dbReference>
<dbReference type="Pfam" id="PF12204">
    <property type="entry name" value="DUF3598_N"/>
    <property type="match status" value="1"/>
</dbReference>
<dbReference type="GO" id="GO:0000918">
    <property type="term" value="P:division septum site selection"/>
    <property type="evidence" value="ECO:0007669"/>
    <property type="project" value="TreeGrafter"/>
</dbReference>
<dbReference type="PATRIC" id="fig|111780.3.peg.1564"/>
<evidence type="ECO:0000313" key="4">
    <source>
        <dbReference type="Proteomes" id="UP000010473"/>
    </source>
</evidence>
<dbReference type="OrthoDB" id="516684at2"/>
<dbReference type="PANTHER" id="PTHR33404:SF1">
    <property type="entry name" value="SLL0497 PROTEIN"/>
    <property type="match status" value="1"/>
</dbReference>
<dbReference type="KEGG" id="scs:Sta7437_1500"/>
<dbReference type="STRING" id="111780.Sta7437_1500"/>
<feature type="domain" description="Biogenesis factor required for ATP synthase 1-like C-terminal" evidence="2">
    <location>
        <begin position="137"/>
        <end position="272"/>
    </location>
</feature>
<gene>
    <name evidence="3" type="ordered locus">Sta7437_1500</name>
</gene>
<keyword evidence="4" id="KW-1185">Reference proteome</keyword>
<sequence>MLSQWDCLLKNLGEWQGSFTRLSPQGEETEDTPTIVTLEGKNNNKTVHQVVRYLPANEPPRDLVLEYSSLNTTILFFENGAFSQGSMQWAPYSNFGGEFGLIESDRRLRMVQLYNTSSQLDRVVLIREKLPNSNTPERPPLTIEQLLGQWQGEAVTMYRDLRNPDTFTTHLKIEQQDSSHISQQLSFNNQTVTSQARIENSRLLFESGSLPIQILMLSDGASCNCPLEIKSGHNFVLEMGWLLEPNLRQRIIRSYNDKGNWVNCTLVTEKKI</sequence>
<dbReference type="PANTHER" id="PTHR33404">
    <property type="entry name" value="CELL DIVISION TOPOLOGICAL SPECIFICITY FACTOR HOMOLOG, CHLOROPLASTIC"/>
    <property type="match status" value="1"/>
</dbReference>
<dbReference type="HOGENOM" id="CLU_1000544_0_0_3"/>
<organism evidence="3 4">
    <name type="scientific">Stanieria cyanosphaera (strain ATCC 29371 / PCC 7437)</name>
    <dbReference type="NCBI Taxonomy" id="111780"/>
    <lineage>
        <taxon>Bacteria</taxon>
        <taxon>Bacillati</taxon>
        <taxon>Cyanobacteriota</taxon>
        <taxon>Cyanophyceae</taxon>
        <taxon>Pleurocapsales</taxon>
        <taxon>Dermocarpellaceae</taxon>
        <taxon>Stanieria</taxon>
    </lineage>
</organism>
<feature type="domain" description="DUF3598" evidence="1">
    <location>
        <begin position="1"/>
        <end position="132"/>
    </location>
</feature>
<dbReference type="InterPro" id="IPR022017">
    <property type="entry name" value="BFA1-like_DUF3598"/>
</dbReference>
<name>K9XTU1_STAC7</name>
<dbReference type="AlphaFoldDB" id="K9XTU1"/>
<dbReference type="SUPFAM" id="SSF50814">
    <property type="entry name" value="Lipocalins"/>
    <property type="match status" value="2"/>
</dbReference>